<evidence type="ECO:0000256" key="1">
    <source>
        <dbReference type="SAM" id="Phobius"/>
    </source>
</evidence>
<evidence type="ECO:0000313" key="3">
    <source>
        <dbReference type="Proteomes" id="UP000035681"/>
    </source>
</evidence>
<evidence type="ECO:0000256" key="2">
    <source>
        <dbReference type="SAM" id="SignalP"/>
    </source>
</evidence>
<evidence type="ECO:0000313" key="5">
    <source>
        <dbReference type="WBParaSite" id="TCONS_00010277.p1"/>
    </source>
</evidence>
<keyword evidence="1" id="KW-1133">Transmembrane helix</keyword>
<reference evidence="4" key="1">
    <citation type="submission" date="2015-08" db="UniProtKB">
        <authorList>
            <consortium name="WormBaseParasite"/>
        </authorList>
    </citation>
    <scope>IDENTIFICATION</scope>
</reference>
<dbReference type="WBParaSite" id="TCONS_00010277.p1">
    <property type="protein sequence ID" value="TCONS_00010277.p1"/>
    <property type="gene ID" value="XLOC_007972"/>
</dbReference>
<sequence length="377" mass="43048">MVLSLLIFFSIFLPLNWSFQLCQVYLGGGRQIKLDICENLDSGDIYTKESVTFIKANFIDDYCESFTEDVYISEKRLLRTKVKKMYLFGKSPAKPNCVPDGAIYLINGLYYVPSKKHNYITNISNAAGSKLASSICKEYRNFINAKDFRAVSETRDFIRQIYGSDNITGYIVSGKIYIESCVEIPVTSIIYSKKINGICYKETPVVIHGSTLMFSSIGIDLESEATTVDCSVLERNRIVIWEDNISLRIIILGLSSIILFMFILNCVLISWCTSKENEKKTAEVDYNNFLYNLANETINDKILKRSSAYSLTGGQINEVNKNKEFTMVNGNTLNNEPIVFLEASPQPHPFDEFLQSKVIFFFVYNKYGIFRIFLLFN</sequence>
<proteinExistence type="predicted"/>
<feature type="transmembrane region" description="Helical" evidence="1">
    <location>
        <begin position="245"/>
        <end position="271"/>
    </location>
</feature>
<dbReference type="WBParaSite" id="SSTP_0000825800.1">
    <property type="protein sequence ID" value="SSTP_0000825800.1"/>
    <property type="gene ID" value="SSTP_0000825800"/>
</dbReference>
<keyword evidence="3" id="KW-1185">Reference proteome</keyword>
<keyword evidence="1" id="KW-0472">Membrane</keyword>
<keyword evidence="1" id="KW-0812">Transmembrane</keyword>
<evidence type="ECO:0000313" key="4">
    <source>
        <dbReference type="WBParaSite" id="SSTP_0000825800.1"/>
    </source>
</evidence>
<dbReference type="Proteomes" id="UP000035681">
    <property type="component" value="Unplaced"/>
</dbReference>
<feature type="signal peptide" evidence="2">
    <location>
        <begin position="1"/>
        <end position="18"/>
    </location>
</feature>
<dbReference type="AlphaFoldDB" id="A0A0K0EFJ5"/>
<organism evidence="4">
    <name type="scientific">Strongyloides stercoralis</name>
    <name type="common">Threadworm</name>
    <dbReference type="NCBI Taxonomy" id="6248"/>
    <lineage>
        <taxon>Eukaryota</taxon>
        <taxon>Metazoa</taxon>
        <taxon>Ecdysozoa</taxon>
        <taxon>Nematoda</taxon>
        <taxon>Chromadorea</taxon>
        <taxon>Rhabditida</taxon>
        <taxon>Tylenchina</taxon>
        <taxon>Panagrolaimomorpha</taxon>
        <taxon>Strongyloidoidea</taxon>
        <taxon>Strongyloididae</taxon>
        <taxon>Strongyloides</taxon>
    </lineage>
</organism>
<feature type="chain" id="PRO_5005327950" evidence="2">
    <location>
        <begin position="19"/>
        <end position="377"/>
    </location>
</feature>
<protein>
    <submittedName>
        <fullName evidence="4">Peptidase S1 domain-containing protein</fullName>
    </submittedName>
    <submittedName>
        <fullName evidence="5">Receptor L-domain domain-containing protein</fullName>
    </submittedName>
</protein>
<name>A0A0K0EFJ5_STRER</name>
<accession>A0A0K0EFJ5</accession>
<keyword evidence="2" id="KW-0732">Signal</keyword>